<evidence type="ECO:0000259" key="4">
    <source>
        <dbReference type="PROSITE" id="PS51673"/>
    </source>
</evidence>
<evidence type="ECO:0000313" key="5">
    <source>
        <dbReference type="EMBL" id="KIK61723.1"/>
    </source>
</evidence>
<dbReference type="InterPro" id="IPR001374">
    <property type="entry name" value="R3H_dom"/>
</dbReference>
<feature type="compositionally biased region" description="Polar residues" evidence="2">
    <location>
        <begin position="691"/>
        <end position="701"/>
    </location>
</feature>
<feature type="compositionally biased region" description="Acidic residues" evidence="2">
    <location>
        <begin position="189"/>
        <end position="198"/>
    </location>
</feature>
<dbReference type="AlphaFoldDB" id="A0A0D0CZ07"/>
<feature type="compositionally biased region" description="Polar residues" evidence="2">
    <location>
        <begin position="46"/>
        <end position="55"/>
    </location>
</feature>
<dbReference type="PANTHER" id="PTHR15672">
    <property type="entry name" value="CAMP-REGULATED PHOSPHOPROTEIN 21 RELATED R3H DOMAIN CONTAINING PROTEIN"/>
    <property type="match status" value="1"/>
</dbReference>
<dbReference type="EMBL" id="KN834770">
    <property type="protein sequence ID" value="KIK61723.1"/>
    <property type="molecule type" value="Genomic_DNA"/>
</dbReference>
<evidence type="ECO:0000313" key="6">
    <source>
        <dbReference type="Proteomes" id="UP000053593"/>
    </source>
</evidence>
<dbReference type="PROSITE" id="PS51673">
    <property type="entry name" value="SUZ"/>
    <property type="match status" value="1"/>
</dbReference>
<feature type="compositionally biased region" description="Low complexity" evidence="2">
    <location>
        <begin position="299"/>
        <end position="324"/>
    </location>
</feature>
<dbReference type="Proteomes" id="UP000053593">
    <property type="component" value="Unassembled WGS sequence"/>
</dbReference>
<feature type="compositionally biased region" description="Polar residues" evidence="2">
    <location>
        <begin position="574"/>
        <end position="588"/>
    </location>
</feature>
<feature type="region of interest" description="Disordered" evidence="2">
    <location>
        <begin position="246"/>
        <end position="529"/>
    </location>
</feature>
<proteinExistence type="predicted"/>
<feature type="region of interest" description="Disordered" evidence="2">
    <location>
        <begin position="1"/>
        <end position="70"/>
    </location>
</feature>
<reference evidence="5 6" key="1">
    <citation type="submission" date="2014-04" db="EMBL/GenBank/DDBJ databases">
        <title>Evolutionary Origins and Diversification of the Mycorrhizal Mutualists.</title>
        <authorList>
            <consortium name="DOE Joint Genome Institute"/>
            <consortium name="Mycorrhizal Genomics Consortium"/>
            <person name="Kohler A."/>
            <person name="Kuo A."/>
            <person name="Nagy L.G."/>
            <person name="Floudas D."/>
            <person name="Copeland A."/>
            <person name="Barry K.W."/>
            <person name="Cichocki N."/>
            <person name="Veneault-Fourrey C."/>
            <person name="LaButti K."/>
            <person name="Lindquist E.A."/>
            <person name="Lipzen A."/>
            <person name="Lundell T."/>
            <person name="Morin E."/>
            <person name="Murat C."/>
            <person name="Riley R."/>
            <person name="Ohm R."/>
            <person name="Sun H."/>
            <person name="Tunlid A."/>
            <person name="Henrissat B."/>
            <person name="Grigoriev I.V."/>
            <person name="Hibbett D.S."/>
            <person name="Martin F."/>
        </authorList>
    </citation>
    <scope>NUCLEOTIDE SEQUENCE [LARGE SCALE GENOMIC DNA]</scope>
    <source>
        <strain evidence="5 6">FD-317 M1</strain>
    </source>
</reference>
<feature type="compositionally biased region" description="Low complexity" evidence="2">
    <location>
        <begin position="10"/>
        <end position="29"/>
    </location>
</feature>
<evidence type="ECO:0008006" key="7">
    <source>
        <dbReference type="Google" id="ProtNLM"/>
    </source>
</evidence>
<evidence type="ECO:0000256" key="2">
    <source>
        <dbReference type="SAM" id="MobiDB-lite"/>
    </source>
</evidence>
<feature type="compositionally biased region" description="Low complexity" evidence="2">
    <location>
        <begin position="436"/>
        <end position="448"/>
    </location>
</feature>
<dbReference type="PANTHER" id="PTHR15672:SF8">
    <property type="entry name" value="PROTEIN ENCORE"/>
    <property type="match status" value="1"/>
</dbReference>
<gene>
    <name evidence="5" type="ORF">GYMLUDRAFT_58773</name>
</gene>
<keyword evidence="1" id="KW-0597">Phosphoprotein</keyword>
<protein>
    <recommendedName>
        <fullName evidence="7">SUZ domain-containing protein</fullName>
    </recommendedName>
</protein>
<sequence length="887" mass="94190">MSDFGNVAPSLTASSSTTSLVVTSEGTLSDSPSFSSLEAFNAGSIYPSSSDGQNPASSAASSTSSEPDVDPSILEALRSKDRIYVLKLGETMEELINERKSRVSVTPATSYQRMLLHRCSAYYRLRIEVDSLTKEISAVVIAESRIPNRRLADLVPPEPTPQPAFRIIQRSPHERRVKPQSHAGSVTGEDADSSDIEPSETSSVGGRSSVTGASTIKKWMTMEEREAAYNEARSRIFMGFDEKKDKDMSASSSSASLASSSTSSLGDGEEPSNSIATESDLSGPSGRKESRRGNKSRPPRSSFPSFPSSGSGSSRNSRAPSPSFTYPSLYEPPPSGGPFEPAPGQQYPPPSHPYSYSAPTHPNPPFMPSYPGYFYPYGQPHPPMPPSAQNSPEPPISGEVYQRHPPPPPPTSHQMMYSPYFWHQSPHPHPPPPAPLQSAPPLQPQNGSAPGGPPGPPGPSSHHSYPLPPPFTQHPPGYGYPTPGYYTPPGDQSMASLRRPGGQPFDERSMSVPLSAMGPHTANNLSHGTPNPYATNANGIHHAPPNGNAKPRTLSHQSWSFGPGPGMGGPPIHTSPSTLNSGLTNGETTGPRLHSMRRQSNTSNGSSSGAYRSSNSDDVSSIAVGLVFLVPLSIRELTLFSQSSSTSSSSRRTYTSTSSSQHPLPPRPDWAVGLKPDPTLHSTSRHHDPHVNNSKTMSPVSSARGLNGPGHGYSNHNPPRRPTQQSQSQPPPMSFQSADFPPLTSMATPERRPAAGNVWTNASRSVIMTPPSSGTFTPPSSQGQGTTLIHHPSAQFNINSADDANTFQRPPPKAAELYNPKSAGKRPQNAHINPNANADGQILAQVPVAADAGGNDATSLSEQVKVLSLVNGPQFNPSGAKDTASPM</sequence>
<feature type="domain" description="SUZ" evidence="4">
    <location>
        <begin position="145"/>
        <end position="241"/>
    </location>
</feature>
<dbReference type="Gene3D" id="3.30.1370.50">
    <property type="entry name" value="R3H-like domain"/>
    <property type="match status" value="1"/>
</dbReference>
<evidence type="ECO:0000256" key="1">
    <source>
        <dbReference type="ARBA" id="ARBA00022553"/>
    </source>
</evidence>
<dbReference type="Pfam" id="PF12752">
    <property type="entry name" value="SUZ"/>
    <property type="match status" value="1"/>
</dbReference>
<feature type="compositionally biased region" description="Polar residues" evidence="2">
    <location>
        <begin position="271"/>
        <end position="282"/>
    </location>
</feature>
<feature type="region of interest" description="Disordered" evidence="2">
    <location>
        <begin position="152"/>
        <end position="210"/>
    </location>
</feature>
<feature type="compositionally biased region" description="Low complexity" evidence="2">
    <location>
        <begin position="199"/>
        <end position="210"/>
    </location>
</feature>
<feature type="compositionally biased region" description="Low complexity" evidence="2">
    <location>
        <begin position="603"/>
        <end position="616"/>
    </location>
</feature>
<dbReference type="HOGENOM" id="CLU_015422_0_0_1"/>
<dbReference type="GO" id="GO:0003676">
    <property type="term" value="F:nucleic acid binding"/>
    <property type="evidence" value="ECO:0007669"/>
    <property type="project" value="UniProtKB-UniRule"/>
</dbReference>
<dbReference type="InterPro" id="IPR024771">
    <property type="entry name" value="SUZ"/>
</dbReference>
<accession>A0A0D0CZ07</accession>
<feature type="compositionally biased region" description="Low complexity" evidence="2">
    <location>
        <begin position="249"/>
        <end position="265"/>
    </location>
</feature>
<dbReference type="CDD" id="cd02642">
    <property type="entry name" value="R3H_encore_like"/>
    <property type="match status" value="1"/>
</dbReference>
<dbReference type="OrthoDB" id="278430at2759"/>
<dbReference type="InterPro" id="IPR036867">
    <property type="entry name" value="R3H_dom_sf"/>
</dbReference>
<feature type="region of interest" description="Disordered" evidence="2">
    <location>
        <begin position="641"/>
        <end position="757"/>
    </location>
</feature>
<feature type="domain" description="R3H" evidence="3">
    <location>
        <begin position="82"/>
        <end position="144"/>
    </location>
</feature>
<feature type="compositionally biased region" description="Low complexity" evidence="2">
    <location>
        <begin position="475"/>
        <end position="490"/>
    </location>
</feature>
<evidence type="ECO:0000259" key="3">
    <source>
        <dbReference type="PROSITE" id="PS51061"/>
    </source>
</evidence>
<organism evidence="5 6">
    <name type="scientific">Collybiopsis luxurians FD-317 M1</name>
    <dbReference type="NCBI Taxonomy" id="944289"/>
    <lineage>
        <taxon>Eukaryota</taxon>
        <taxon>Fungi</taxon>
        <taxon>Dikarya</taxon>
        <taxon>Basidiomycota</taxon>
        <taxon>Agaricomycotina</taxon>
        <taxon>Agaricomycetes</taxon>
        <taxon>Agaricomycetidae</taxon>
        <taxon>Agaricales</taxon>
        <taxon>Marasmiineae</taxon>
        <taxon>Omphalotaceae</taxon>
        <taxon>Collybiopsis</taxon>
        <taxon>Collybiopsis luxurians</taxon>
    </lineage>
</organism>
<dbReference type="InterPro" id="IPR051937">
    <property type="entry name" value="R3H_domain_containing"/>
</dbReference>
<feature type="compositionally biased region" description="Low complexity" evidence="2">
    <location>
        <begin position="56"/>
        <end position="65"/>
    </location>
</feature>
<dbReference type="PROSITE" id="PS51061">
    <property type="entry name" value="R3H"/>
    <property type="match status" value="1"/>
</dbReference>
<feature type="compositionally biased region" description="Low complexity" evidence="2">
    <location>
        <begin position="641"/>
        <end position="661"/>
    </location>
</feature>
<feature type="region of interest" description="Disordered" evidence="2">
    <location>
        <begin position="812"/>
        <end position="835"/>
    </location>
</feature>
<feature type="region of interest" description="Disordered" evidence="2">
    <location>
        <begin position="541"/>
        <end position="617"/>
    </location>
</feature>
<dbReference type="SUPFAM" id="SSF82708">
    <property type="entry name" value="R3H domain"/>
    <property type="match status" value="1"/>
</dbReference>
<name>A0A0D0CZ07_9AGAR</name>
<keyword evidence="6" id="KW-1185">Reference proteome</keyword>